<keyword evidence="2" id="KW-0479">Metal-binding</keyword>
<dbReference type="Pfam" id="PF12678">
    <property type="entry name" value="zf-rbx1"/>
    <property type="match status" value="1"/>
</dbReference>
<dbReference type="EMBL" id="KI913144">
    <property type="protein sequence ID" value="ETV74377.1"/>
    <property type="molecule type" value="Genomic_DNA"/>
</dbReference>
<proteinExistence type="predicted"/>
<evidence type="ECO:0000256" key="2">
    <source>
        <dbReference type="ARBA" id="ARBA00022723"/>
    </source>
</evidence>
<dbReference type="GeneID" id="20812963"/>
<protein>
    <recommendedName>
        <fullName evidence="8">RING-type domain-containing protein</fullName>
    </recommendedName>
</protein>
<feature type="domain" description="RING-type" evidence="8">
    <location>
        <begin position="221"/>
        <end position="283"/>
    </location>
</feature>
<dbReference type="GO" id="GO:0008270">
    <property type="term" value="F:zinc ion binding"/>
    <property type="evidence" value="ECO:0007669"/>
    <property type="project" value="UniProtKB-KW"/>
</dbReference>
<dbReference type="STRING" id="112090.W4G3T5"/>
<dbReference type="AlphaFoldDB" id="W4G3T5"/>
<feature type="region of interest" description="Disordered" evidence="7">
    <location>
        <begin position="194"/>
        <end position="214"/>
    </location>
</feature>
<dbReference type="SUPFAM" id="SSF57850">
    <property type="entry name" value="RING/U-box"/>
    <property type="match status" value="1"/>
</dbReference>
<name>W4G3T5_APHAT</name>
<dbReference type="InterPro" id="IPR024766">
    <property type="entry name" value="Znf_RING_H2"/>
</dbReference>
<evidence type="ECO:0000259" key="8">
    <source>
        <dbReference type="PROSITE" id="PS50089"/>
    </source>
</evidence>
<dbReference type="OrthoDB" id="20507at2759"/>
<organism evidence="9">
    <name type="scientific">Aphanomyces astaci</name>
    <name type="common">Crayfish plague agent</name>
    <dbReference type="NCBI Taxonomy" id="112090"/>
    <lineage>
        <taxon>Eukaryota</taxon>
        <taxon>Sar</taxon>
        <taxon>Stramenopiles</taxon>
        <taxon>Oomycota</taxon>
        <taxon>Saprolegniomycetes</taxon>
        <taxon>Saprolegniales</taxon>
        <taxon>Verrucalvaceae</taxon>
        <taxon>Aphanomyces</taxon>
    </lineage>
</organism>
<dbReference type="InterPro" id="IPR013083">
    <property type="entry name" value="Znf_RING/FYVE/PHD"/>
</dbReference>
<evidence type="ECO:0000256" key="6">
    <source>
        <dbReference type="PROSITE-ProRule" id="PRU00175"/>
    </source>
</evidence>
<feature type="region of interest" description="Disordered" evidence="7">
    <location>
        <begin position="1"/>
        <end position="26"/>
    </location>
</feature>
<evidence type="ECO:0000256" key="4">
    <source>
        <dbReference type="ARBA" id="ARBA00022786"/>
    </source>
</evidence>
<evidence type="ECO:0000256" key="5">
    <source>
        <dbReference type="ARBA" id="ARBA00022833"/>
    </source>
</evidence>
<keyword evidence="5" id="KW-0862">Zinc</keyword>
<dbReference type="InterPro" id="IPR001841">
    <property type="entry name" value="Znf_RING"/>
</dbReference>
<sequence>MQPTSNMADYLLSPRASPRGTPLSSPRAAVVHPAHMLLRNLRVDFGHRTSMDRGHTLYHVVARNAASGRMWEVVKTSRDVRALQYALTMQLKQGHQCRDVCPWLFAHVATKFPRRVSAIHPSVLFRWSAKNTTTKSSTILPHFKRYLTTVVDVFAGPPGHMTCPVLLDTISKLVIDFFYGPVYVVNDVEASWPSTLQSPRKPSSFHDASDDKTRDADEMACGVCLQSLEGDPRSMTQDEKTGATYNNSIVVQVSITTLACGHPFHDECIVTHLNADLQCPVCSFVPTL</sequence>
<dbReference type="VEuPathDB" id="FungiDB:H257_10967"/>
<dbReference type="Gene3D" id="3.30.40.10">
    <property type="entry name" value="Zinc/RING finger domain, C3HC4 (zinc finger)"/>
    <property type="match status" value="1"/>
</dbReference>
<reference evidence="9" key="1">
    <citation type="submission" date="2013-12" db="EMBL/GenBank/DDBJ databases">
        <title>The Genome Sequence of Aphanomyces astaci APO3.</title>
        <authorList>
            <consortium name="The Broad Institute Genomics Platform"/>
            <person name="Russ C."/>
            <person name="Tyler B."/>
            <person name="van West P."/>
            <person name="Dieguez-Uribeondo J."/>
            <person name="Young S.K."/>
            <person name="Zeng Q."/>
            <person name="Gargeya S."/>
            <person name="Fitzgerald M."/>
            <person name="Abouelleil A."/>
            <person name="Alvarado L."/>
            <person name="Chapman S.B."/>
            <person name="Gainer-Dewar J."/>
            <person name="Goldberg J."/>
            <person name="Griggs A."/>
            <person name="Gujja S."/>
            <person name="Hansen M."/>
            <person name="Howarth C."/>
            <person name="Imamovic A."/>
            <person name="Ireland A."/>
            <person name="Larimer J."/>
            <person name="McCowan C."/>
            <person name="Murphy C."/>
            <person name="Pearson M."/>
            <person name="Poon T.W."/>
            <person name="Priest M."/>
            <person name="Roberts A."/>
            <person name="Saif S."/>
            <person name="Shea T."/>
            <person name="Sykes S."/>
            <person name="Wortman J."/>
            <person name="Nusbaum C."/>
            <person name="Birren B."/>
        </authorList>
    </citation>
    <scope>NUCLEOTIDE SEQUENCE [LARGE SCALE GENOMIC DNA]</scope>
    <source>
        <strain evidence="9">APO3</strain>
    </source>
</reference>
<dbReference type="SMART" id="SM00184">
    <property type="entry name" value="RING"/>
    <property type="match status" value="1"/>
</dbReference>
<dbReference type="RefSeq" id="XP_009836035.1">
    <property type="nucleotide sequence ID" value="XM_009837733.1"/>
</dbReference>
<keyword evidence="4" id="KW-0833">Ubl conjugation pathway</keyword>
<evidence type="ECO:0000313" key="9">
    <source>
        <dbReference type="EMBL" id="ETV74377.1"/>
    </source>
</evidence>
<evidence type="ECO:0000256" key="1">
    <source>
        <dbReference type="ARBA" id="ARBA00004906"/>
    </source>
</evidence>
<comment type="pathway">
    <text evidence="1">Protein modification; protein ubiquitination.</text>
</comment>
<evidence type="ECO:0000256" key="3">
    <source>
        <dbReference type="ARBA" id="ARBA00022771"/>
    </source>
</evidence>
<evidence type="ECO:0000256" key="7">
    <source>
        <dbReference type="SAM" id="MobiDB-lite"/>
    </source>
</evidence>
<accession>W4G3T5</accession>
<dbReference type="PROSITE" id="PS50089">
    <property type="entry name" value="ZF_RING_2"/>
    <property type="match status" value="1"/>
</dbReference>
<gene>
    <name evidence="9" type="ORF">H257_10967</name>
</gene>
<keyword evidence="3 6" id="KW-0863">Zinc-finger</keyword>